<organism evidence="2 3">
    <name type="scientific">Sphingopyxis fribergensis</name>
    <dbReference type="NCBI Taxonomy" id="1515612"/>
    <lineage>
        <taxon>Bacteria</taxon>
        <taxon>Pseudomonadati</taxon>
        <taxon>Pseudomonadota</taxon>
        <taxon>Alphaproteobacteria</taxon>
        <taxon>Sphingomonadales</taxon>
        <taxon>Sphingomonadaceae</taxon>
        <taxon>Sphingopyxis</taxon>
    </lineage>
</organism>
<dbReference type="PROSITE" id="PS51257">
    <property type="entry name" value="PROKAR_LIPOPROTEIN"/>
    <property type="match status" value="1"/>
</dbReference>
<name>A0A0A7PIT2_9SPHN</name>
<dbReference type="EMBL" id="CP009122">
    <property type="protein sequence ID" value="AJA09884.1"/>
    <property type="molecule type" value="Genomic_DNA"/>
</dbReference>
<sequence>MKMLTGIAMASAAVAACWSGAAWAQTGSEKPTDLSCKFLPPSAPETFELRIDTSANTVSWESRGGPQAARAVFTANNIAFRNFSIDRETLKLTRKNDSLYVRAWGLPPIEHAECAVVEKKTKI</sequence>
<dbReference type="Proteomes" id="UP000030907">
    <property type="component" value="Chromosome"/>
</dbReference>
<proteinExistence type="predicted"/>
<feature type="signal peptide" evidence="1">
    <location>
        <begin position="1"/>
        <end position="24"/>
    </location>
</feature>
<reference evidence="2 3" key="1">
    <citation type="journal article" date="2015" name="Int. J. Syst. Evol. Microbiol.">
        <title>Description of Sphingopyxis fribergensis sp. nov. - a soil bacterium with the ability to degrade styrene and phenylacetic acid.</title>
        <authorList>
            <person name="Oelschlagel M."/>
            <person name="Ruckert C."/>
            <person name="Kalinowski J."/>
            <person name="Schmidt G."/>
            <person name="Schlomann M."/>
            <person name="Tischler D."/>
        </authorList>
    </citation>
    <scope>NUCLEOTIDE SEQUENCE [LARGE SCALE GENOMIC DNA]</scope>
    <source>
        <strain evidence="2 3">Kp5.2</strain>
    </source>
</reference>
<gene>
    <name evidence="2" type="ORF">SKP52_15010</name>
</gene>
<evidence type="ECO:0000256" key="1">
    <source>
        <dbReference type="SAM" id="SignalP"/>
    </source>
</evidence>
<evidence type="ECO:0000313" key="2">
    <source>
        <dbReference type="EMBL" id="AJA09884.1"/>
    </source>
</evidence>
<dbReference type="AlphaFoldDB" id="A0A0A7PIT2"/>
<keyword evidence="3" id="KW-1185">Reference proteome</keyword>
<evidence type="ECO:0000313" key="3">
    <source>
        <dbReference type="Proteomes" id="UP000030907"/>
    </source>
</evidence>
<feature type="chain" id="PRO_5002032146" evidence="1">
    <location>
        <begin position="25"/>
        <end position="123"/>
    </location>
</feature>
<keyword evidence="1" id="KW-0732">Signal</keyword>
<protein>
    <submittedName>
        <fullName evidence="2">Putative secreted protein</fullName>
    </submittedName>
</protein>
<dbReference type="KEGG" id="sphk:SKP52_15010"/>
<accession>A0A0A7PIT2</accession>
<dbReference type="HOGENOM" id="CLU_2013783_0_0_5"/>